<keyword evidence="3" id="KW-0090">Biological rhythms</keyword>
<evidence type="ECO:0000313" key="7">
    <source>
        <dbReference type="EMBL" id="KAK7300947.1"/>
    </source>
</evidence>
<evidence type="ECO:0000256" key="2">
    <source>
        <dbReference type="ARBA" id="ARBA00009514"/>
    </source>
</evidence>
<accession>A0AAN9PKT5</accession>
<dbReference type="InterPro" id="IPR009741">
    <property type="entry name" value="EARLY_FLOWERING_4_dom"/>
</dbReference>
<proteinExistence type="inferred from homology"/>
<dbReference type="EMBL" id="JAYKXN010000003">
    <property type="protein sequence ID" value="KAK7300947.1"/>
    <property type="molecule type" value="Genomic_DNA"/>
</dbReference>
<evidence type="ECO:0000259" key="6">
    <source>
        <dbReference type="Pfam" id="PF07011"/>
    </source>
</evidence>
<feature type="region of interest" description="Disordered" evidence="5">
    <location>
        <begin position="114"/>
        <end position="138"/>
    </location>
</feature>
<feature type="compositionally biased region" description="Acidic residues" evidence="5">
    <location>
        <begin position="27"/>
        <end position="37"/>
    </location>
</feature>
<comment type="similarity">
    <text evidence="2">Belongs to the EARLY FLOWERING 4 family.</text>
</comment>
<evidence type="ECO:0000256" key="5">
    <source>
        <dbReference type="SAM" id="MobiDB-lite"/>
    </source>
</evidence>
<evidence type="ECO:0000256" key="1">
    <source>
        <dbReference type="ARBA" id="ARBA00004123"/>
    </source>
</evidence>
<dbReference type="GO" id="GO:0009649">
    <property type="term" value="P:entrainment of circadian clock"/>
    <property type="evidence" value="ECO:0007669"/>
    <property type="project" value="TreeGrafter"/>
</dbReference>
<comment type="caution">
    <text evidence="7">The sequence shown here is derived from an EMBL/GenBank/DDBJ whole genome shotgun (WGS) entry which is preliminary data.</text>
</comment>
<dbReference type="PANTHER" id="PTHR33469:SF1">
    <property type="entry name" value="PROTEIN ELF4-LIKE 1"/>
    <property type="match status" value="1"/>
</dbReference>
<evidence type="ECO:0000313" key="8">
    <source>
        <dbReference type="Proteomes" id="UP001359559"/>
    </source>
</evidence>
<feature type="region of interest" description="Disordered" evidence="5">
    <location>
        <begin position="1"/>
        <end position="37"/>
    </location>
</feature>
<dbReference type="GO" id="GO:0042753">
    <property type="term" value="P:positive regulation of circadian rhythm"/>
    <property type="evidence" value="ECO:0007669"/>
    <property type="project" value="InterPro"/>
</dbReference>
<sequence>MDETAVKTKPEWLNNHTKAAGDAKDDSGDDEEECDDEAWDTLTRSFRQAQKVLDENRALIQKVNSNHESKVPDNIVKNVDLIHQINGNISKVLSIYSDLSVNFSNIVRQRRGLASAAANHDDDDESENGRDDSAEHVPEKSEMVALMAAGMHRSPRYHPQIQGIYVNESNTGSLTARDPRSLTRSTFGLTPMLETEESEREASDDCL</sequence>
<organism evidence="7 8">
    <name type="scientific">Clitoria ternatea</name>
    <name type="common">Butterfly pea</name>
    <dbReference type="NCBI Taxonomy" id="43366"/>
    <lineage>
        <taxon>Eukaryota</taxon>
        <taxon>Viridiplantae</taxon>
        <taxon>Streptophyta</taxon>
        <taxon>Embryophyta</taxon>
        <taxon>Tracheophyta</taxon>
        <taxon>Spermatophyta</taxon>
        <taxon>Magnoliopsida</taxon>
        <taxon>eudicotyledons</taxon>
        <taxon>Gunneridae</taxon>
        <taxon>Pentapetalae</taxon>
        <taxon>rosids</taxon>
        <taxon>fabids</taxon>
        <taxon>Fabales</taxon>
        <taxon>Fabaceae</taxon>
        <taxon>Papilionoideae</taxon>
        <taxon>50 kb inversion clade</taxon>
        <taxon>NPAAA clade</taxon>
        <taxon>indigoferoid/millettioid clade</taxon>
        <taxon>Phaseoleae</taxon>
        <taxon>Clitoria</taxon>
    </lineage>
</organism>
<feature type="compositionally biased region" description="Basic and acidic residues" evidence="5">
    <location>
        <begin position="127"/>
        <end position="138"/>
    </location>
</feature>
<reference evidence="7 8" key="1">
    <citation type="submission" date="2024-01" db="EMBL/GenBank/DDBJ databases">
        <title>The genomes of 5 underutilized Papilionoideae crops provide insights into root nodulation and disease resistance.</title>
        <authorList>
            <person name="Yuan L."/>
        </authorList>
    </citation>
    <scope>NUCLEOTIDE SEQUENCE [LARGE SCALE GENOMIC DNA]</scope>
    <source>
        <strain evidence="7">LY-2023</strain>
        <tissue evidence="7">Leaf</tissue>
    </source>
</reference>
<evidence type="ECO:0000256" key="4">
    <source>
        <dbReference type="ARBA" id="ARBA00023242"/>
    </source>
</evidence>
<dbReference type="Pfam" id="PF07011">
    <property type="entry name" value="Elf4"/>
    <property type="match status" value="1"/>
</dbReference>
<dbReference type="AlphaFoldDB" id="A0AAN9PKT5"/>
<dbReference type="GO" id="GO:0048511">
    <property type="term" value="P:rhythmic process"/>
    <property type="evidence" value="ECO:0007669"/>
    <property type="project" value="UniProtKB-KW"/>
</dbReference>
<dbReference type="Proteomes" id="UP001359559">
    <property type="component" value="Unassembled WGS sequence"/>
</dbReference>
<feature type="domain" description="Protein EARLY FLOWERING 4" evidence="6">
    <location>
        <begin position="34"/>
        <end position="111"/>
    </location>
</feature>
<keyword evidence="4" id="KW-0539">Nucleus</keyword>
<comment type="subcellular location">
    <subcellularLocation>
        <location evidence="1">Nucleus</location>
    </subcellularLocation>
</comment>
<protein>
    <recommendedName>
        <fullName evidence="6">Protein EARLY FLOWERING 4 domain-containing protein</fullName>
    </recommendedName>
</protein>
<gene>
    <name evidence="7" type="ORF">RJT34_11800</name>
</gene>
<keyword evidence="8" id="KW-1185">Reference proteome</keyword>
<evidence type="ECO:0000256" key="3">
    <source>
        <dbReference type="ARBA" id="ARBA00023108"/>
    </source>
</evidence>
<dbReference type="PANTHER" id="PTHR33469">
    <property type="entry name" value="PROTEIN ELF4-LIKE 4"/>
    <property type="match status" value="1"/>
</dbReference>
<feature type="compositionally biased region" description="Basic and acidic residues" evidence="5">
    <location>
        <begin position="1"/>
        <end position="10"/>
    </location>
</feature>
<dbReference type="GO" id="GO:0005634">
    <property type="term" value="C:nucleus"/>
    <property type="evidence" value="ECO:0007669"/>
    <property type="project" value="UniProtKB-SubCell"/>
</dbReference>
<dbReference type="InterPro" id="IPR040462">
    <property type="entry name" value="EARLY_FLOWERING_4"/>
</dbReference>
<name>A0AAN9PKT5_CLITE</name>